<feature type="domain" description="CpcD-like" evidence="9">
    <location>
        <begin position="197"/>
        <end position="247"/>
    </location>
</feature>
<protein>
    <recommendedName>
        <fullName evidence="13">Photosystem I reaction center subunit XII</fullName>
    </recommendedName>
</protein>
<evidence type="ECO:0000259" key="10">
    <source>
        <dbReference type="PROSITE" id="PS51445"/>
    </source>
</evidence>
<keyword evidence="2" id="KW-0602">Photosynthesis</keyword>
<evidence type="ECO:0000256" key="3">
    <source>
        <dbReference type="ARBA" id="ARBA00022549"/>
    </source>
</evidence>
<dbReference type="PANTHER" id="PTHR34011">
    <property type="entry name" value="PHYCOBILISOME 32.1 KDA LINKER POLYPEPTIDE, PHYCOCYANIN-ASSOCIATED, ROD 2-RELATED"/>
    <property type="match status" value="1"/>
</dbReference>
<dbReference type="STRING" id="1910958.BTM30_05425"/>
<dbReference type="InterPro" id="IPR008213">
    <property type="entry name" value="CpcD-like_dom"/>
</dbReference>
<evidence type="ECO:0000256" key="4">
    <source>
        <dbReference type="ARBA" id="ARBA00022738"/>
    </source>
</evidence>
<evidence type="ECO:0000256" key="5">
    <source>
        <dbReference type="ARBA" id="ARBA00023078"/>
    </source>
</evidence>
<gene>
    <name evidence="11" type="ORF">C7K08_00715</name>
</gene>
<dbReference type="PROSITE" id="PS51445">
    <property type="entry name" value="PBS_LINKER"/>
    <property type="match status" value="1"/>
</dbReference>
<comment type="caution">
    <text evidence="11">The sequence shown here is derived from an EMBL/GenBank/DDBJ whole genome shotgun (WGS) entry which is preliminary data.</text>
</comment>
<sequence>MTSVITQSTNPNLDLAHAGDVIRAANRQVFGNAHLMETERVVSAESMYCNGSLTVQGLVTALALSDTYRSLFLDANGPYRFVELNFKHLMGRAPRNQAEISEHVQRLANEGYEAEITSYTNSQEYFRVFGSDTVPYCRTNQTTVGESNSTYVRTLNLEAGFASFDGGSKSQLLNNLATGTTPSLNQRKPKGGSDRNARTYQIVWSSAGVAKNLRRSMQKSIIPYSSLSSTIQSLQARGAKILSITNV</sequence>
<dbReference type="GO" id="GO:0031676">
    <property type="term" value="C:plasma membrane-derived thylakoid membrane"/>
    <property type="evidence" value="ECO:0007669"/>
    <property type="project" value="UniProtKB-SubCell"/>
</dbReference>
<evidence type="ECO:0000256" key="8">
    <source>
        <dbReference type="SAM" id="MobiDB-lite"/>
    </source>
</evidence>
<dbReference type="RefSeq" id="WP_106498721.1">
    <property type="nucleotide sequence ID" value="NZ_PXVC01000001.1"/>
</dbReference>
<name>A0A2P7EI86_9SYNE</name>
<evidence type="ECO:0000256" key="6">
    <source>
        <dbReference type="ARBA" id="ARBA00023136"/>
    </source>
</evidence>
<evidence type="ECO:0000259" key="9">
    <source>
        <dbReference type="PROSITE" id="PS51441"/>
    </source>
</evidence>
<evidence type="ECO:0000313" key="12">
    <source>
        <dbReference type="Proteomes" id="UP000240206"/>
    </source>
</evidence>
<dbReference type="Pfam" id="PF00427">
    <property type="entry name" value="PBS_linker_poly"/>
    <property type="match status" value="1"/>
</dbReference>
<evidence type="ECO:0000256" key="7">
    <source>
        <dbReference type="PROSITE-ProRule" id="PRU00775"/>
    </source>
</evidence>
<comment type="similarity">
    <text evidence="7">Belongs to the phycobilisome linker protein family.</text>
</comment>
<keyword evidence="5" id="KW-0793">Thylakoid</keyword>
<evidence type="ECO:0000313" key="11">
    <source>
        <dbReference type="EMBL" id="PSI02932.1"/>
    </source>
</evidence>
<feature type="domain" description="PBS-linker" evidence="10">
    <location>
        <begin position="1"/>
        <end position="166"/>
    </location>
</feature>
<dbReference type="AlphaFoldDB" id="A0A2P7EI86"/>
<dbReference type="InterPro" id="IPR001297">
    <property type="entry name" value="PBS_linker_dom"/>
</dbReference>
<feature type="region of interest" description="Disordered" evidence="8">
    <location>
        <begin position="176"/>
        <end position="197"/>
    </location>
</feature>
<dbReference type="EMBL" id="PXVC01000001">
    <property type="protein sequence ID" value="PSI02932.1"/>
    <property type="molecule type" value="Genomic_DNA"/>
</dbReference>
<dbReference type="Proteomes" id="UP000240206">
    <property type="component" value="Unassembled WGS sequence"/>
</dbReference>
<organism evidence="11 12">
    <name type="scientific">Synechococcus lacustris str. Tous</name>
    <dbReference type="NCBI Taxonomy" id="1910958"/>
    <lineage>
        <taxon>Bacteria</taxon>
        <taxon>Bacillati</taxon>
        <taxon>Cyanobacteriota</taxon>
        <taxon>Cyanophyceae</taxon>
        <taxon>Synechococcales</taxon>
        <taxon>Synechococcaceae</taxon>
        <taxon>Synechococcus</taxon>
    </lineage>
</organism>
<keyword evidence="6" id="KW-0472">Membrane</keyword>
<dbReference type="PIRSF" id="PIRSF005898">
    <property type="entry name" value="Phycobilisome_CpeC/CpcI"/>
    <property type="match status" value="1"/>
</dbReference>
<dbReference type="InterPro" id="IPR016470">
    <property type="entry name" value="Phycobilisome"/>
</dbReference>
<dbReference type="SMART" id="SM01094">
    <property type="entry name" value="CpcD"/>
    <property type="match status" value="1"/>
</dbReference>
<keyword evidence="12" id="KW-1185">Reference proteome</keyword>
<dbReference type="GO" id="GO:0015979">
    <property type="term" value="P:photosynthesis"/>
    <property type="evidence" value="ECO:0007669"/>
    <property type="project" value="UniProtKB-KW"/>
</dbReference>
<dbReference type="Pfam" id="PF01383">
    <property type="entry name" value="CpcD"/>
    <property type="match status" value="1"/>
</dbReference>
<evidence type="ECO:0000256" key="1">
    <source>
        <dbReference type="ARBA" id="ARBA00004445"/>
    </source>
</evidence>
<evidence type="ECO:0000256" key="2">
    <source>
        <dbReference type="ARBA" id="ARBA00022531"/>
    </source>
</evidence>
<keyword evidence="3" id="KW-0042">Antenna complex</keyword>
<keyword evidence="4 7" id="KW-0605">Phycobilisome</keyword>
<dbReference type="PROSITE" id="PS51441">
    <property type="entry name" value="CPCD_LIKE"/>
    <property type="match status" value="1"/>
</dbReference>
<proteinExistence type="inferred from homology"/>
<dbReference type="InterPro" id="IPR038255">
    <property type="entry name" value="PBS_linker_sf"/>
</dbReference>
<dbReference type="PANTHER" id="PTHR34011:SF6">
    <property type="entry name" value="PHYCOBILIPROTEIN APCE"/>
    <property type="match status" value="1"/>
</dbReference>
<comment type="subcellular location">
    <subcellularLocation>
        <location evidence="1">Cellular thylakoid membrane</location>
        <topology evidence="1">Peripheral membrane protein</topology>
        <orientation evidence="1">Cytoplasmic side</orientation>
    </subcellularLocation>
</comment>
<dbReference type="Gene3D" id="1.10.3130.20">
    <property type="entry name" value="Phycobilisome linker domain"/>
    <property type="match status" value="1"/>
</dbReference>
<feature type="compositionally biased region" description="Polar residues" evidence="8">
    <location>
        <begin position="176"/>
        <end position="186"/>
    </location>
</feature>
<dbReference type="GO" id="GO:0030089">
    <property type="term" value="C:phycobilisome"/>
    <property type="evidence" value="ECO:0007669"/>
    <property type="project" value="UniProtKB-UniRule"/>
</dbReference>
<evidence type="ECO:0008006" key="13">
    <source>
        <dbReference type="Google" id="ProtNLM"/>
    </source>
</evidence>
<accession>A0A2P7EI86</accession>
<reference evidence="12" key="1">
    <citation type="submission" date="2018-03" db="EMBL/GenBank/DDBJ databases">
        <title>Ecological and genomic features of two cosmopolitan and abundant freshwater picocyanobacteria.</title>
        <authorList>
            <person name="Cabello-Yeves P.J."/>
            <person name="Picazo A."/>
            <person name="Camacho A."/>
            <person name="Callieri C."/>
            <person name="Rosselli R."/>
            <person name="Roda-Garcia J."/>
            <person name="Coutinho F.H."/>
            <person name="Rodriguez-Valera F."/>
        </authorList>
    </citation>
    <scope>NUCLEOTIDE SEQUENCE [LARGE SCALE GENOMIC DNA]</scope>
    <source>
        <strain evidence="12">Tous</strain>
    </source>
</reference>